<dbReference type="Gene3D" id="3.40.50.11540">
    <property type="entry name" value="NADH-ubiquinone oxidoreductase 51kDa subunit"/>
    <property type="match status" value="1"/>
</dbReference>
<keyword evidence="8" id="KW-0411">Iron-sulfur</keyword>
<protein>
    <submittedName>
        <fullName evidence="10">Cob(III)alamin reductase @ Cob(II)alamin reductase</fullName>
    </submittedName>
</protein>
<keyword evidence="5" id="KW-1278">Translocase</keyword>
<dbReference type="InterPro" id="IPR017900">
    <property type="entry name" value="4Fe4S_Fe_S_CS"/>
</dbReference>
<dbReference type="Pfam" id="PF10531">
    <property type="entry name" value="SLBB"/>
    <property type="match status" value="1"/>
</dbReference>
<dbReference type="Pfam" id="PF13534">
    <property type="entry name" value="Fer4_17"/>
    <property type="match status" value="1"/>
</dbReference>
<evidence type="ECO:0000256" key="3">
    <source>
        <dbReference type="ARBA" id="ARBA00022723"/>
    </source>
</evidence>
<dbReference type="GeneID" id="31409677"/>
<dbReference type="PIRSF" id="PIRSF036408">
    <property type="entry name" value="PduS_prd"/>
    <property type="match status" value="1"/>
</dbReference>
<name>A0A0H3NTA8_YERE1</name>
<dbReference type="Gene3D" id="3.10.20.600">
    <property type="match status" value="1"/>
</dbReference>
<dbReference type="SUPFAM" id="SSF142984">
    <property type="entry name" value="Nqo1 middle domain-like"/>
    <property type="match status" value="1"/>
</dbReference>
<dbReference type="HOGENOM" id="CLU_010808_0_0_6"/>
<keyword evidence="7" id="KW-0408">Iron</keyword>
<sequence>MSDIQMPDTHFLYTPSADGELAQCDAATIQQRVRDAGVVGAGGAGFPTAVKLQAQAEIFLVNAAECEPMLKVDQQLIPRQAARLVRGVLYGMKATGACEGIIALKAKYEEAIAALTPLLPPQIRLHILPDVYPAGDEVITIWLATGRRVPPAALPISIGVVVNNVQTLLNVARAVEQQWPVTRRTLTVNGAVARPLTLTVPLGTSLREVLALAGGATINNPAYINGGPMMGHALHDLDQPVTKTTGGLLVLPANHLLITRRARSDKDVLAIARTVCEQCRMCTELCPRHLIGHELPPHLLVRAIIYQQVATPDILFSALTCSECSLCESYACPVDISPMRINRLLKTQLRAQGGRYQGELREADPMAKYRMVPTARLIARLDLTDWYQAAPFYEESYLPQQVILPLRQHIGAPAQAIVAVGDQVEQGQLIGQIPHDALGAPLHASVRGVITDVSANAITIRRGHEEE</sequence>
<dbReference type="AlphaFoldDB" id="A0A0H3NTA8"/>
<dbReference type="GO" id="GO:0051539">
    <property type="term" value="F:4 iron, 4 sulfur cluster binding"/>
    <property type="evidence" value="ECO:0007669"/>
    <property type="project" value="UniProtKB-KW"/>
</dbReference>
<evidence type="ECO:0000256" key="1">
    <source>
        <dbReference type="ARBA" id="ARBA00022448"/>
    </source>
</evidence>
<dbReference type="PROSITE" id="PS51379">
    <property type="entry name" value="4FE4S_FER_2"/>
    <property type="match status" value="1"/>
</dbReference>
<proteinExistence type="predicted"/>
<keyword evidence="6" id="KW-0249">Electron transport</keyword>
<dbReference type="Pfam" id="PF13375">
    <property type="entry name" value="RnfC_N"/>
    <property type="match status" value="1"/>
</dbReference>
<dbReference type="EMBL" id="FR729477">
    <property type="protein sequence ID" value="CBY26551.1"/>
    <property type="molecule type" value="Genomic_DNA"/>
</dbReference>
<dbReference type="InterPro" id="IPR011538">
    <property type="entry name" value="Nuo51_FMN-bd"/>
</dbReference>
<dbReference type="GO" id="GO:0046872">
    <property type="term" value="F:metal ion binding"/>
    <property type="evidence" value="ECO:0007669"/>
    <property type="project" value="UniProtKB-KW"/>
</dbReference>
<dbReference type="InterPro" id="IPR017054">
    <property type="entry name" value="PduS"/>
</dbReference>
<dbReference type="KEGG" id="yey:Y11_16301"/>
<evidence type="ECO:0000256" key="2">
    <source>
        <dbReference type="ARBA" id="ARBA00022485"/>
    </source>
</evidence>
<evidence type="ECO:0000313" key="10">
    <source>
        <dbReference type="EMBL" id="CBY26551.1"/>
    </source>
</evidence>
<dbReference type="InterPro" id="IPR010208">
    <property type="entry name" value="Ion_transpt_RnfC/RsxC"/>
</dbReference>
<dbReference type="GO" id="GO:0016020">
    <property type="term" value="C:membrane"/>
    <property type="evidence" value="ECO:0007669"/>
    <property type="project" value="InterPro"/>
</dbReference>
<dbReference type="GO" id="GO:0009055">
    <property type="term" value="F:electron transfer activity"/>
    <property type="evidence" value="ECO:0007669"/>
    <property type="project" value="InterPro"/>
</dbReference>
<dbReference type="Pfam" id="PF01512">
    <property type="entry name" value="Complex1_51K"/>
    <property type="match status" value="1"/>
</dbReference>
<evidence type="ECO:0000313" key="11">
    <source>
        <dbReference type="Proteomes" id="UP000008084"/>
    </source>
</evidence>
<evidence type="ECO:0000256" key="7">
    <source>
        <dbReference type="ARBA" id="ARBA00023004"/>
    </source>
</evidence>
<dbReference type="PATRIC" id="fig|930944.6.peg.1620"/>
<keyword evidence="2" id="KW-0004">4Fe-4S</keyword>
<dbReference type="SUPFAM" id="SSF142019">
    <property type="entry name" value="Nqo1 FMN-binding domain-like"/>
    <property type="match status" value="1"/>
</dbReference>
<evidence type="ECO:0000256" key="6">
    <source>
        <dbReference type="ARBA" id="ARBA00022982"/>
    </source>
</evidence>
<dbReference type="PROSITE" id="PS00198">
    <property type="entry name" value="4FE4S_FER_1"/>
    <property type="match status" value="1"/>
</dbReference>
<organism evidence="10 11">
    <name type="scientific">Yersinia enterocolitica subsp. palearctica serotype O:3 (strain DSM 13030 / CIP 106945 / Y11)</name>
    <dbReference type="NCBI Taxonomy" id="930944"/>
    <lineage>
        <taxon>Bacteria</taxon>
        <taxon>Pseudomonadati</taxon>
        <taxon>Pseudomonadota</taxon>
        <taxon>Gammaproteobacteria</taxon>
        <taxon>Enterobacterales</taxon>
        <taxon>Yersiniaceae</taxon>
        <taxon>Yersinia</taxon>
    </lineage>
</organism>
<evidence type="ECO:0000256" key="8">
    <source>
        <dbReference type="ARBA" id="ARBA00023014"/>
    </source>
</evidence>
<dbReference type="SUPFAM" id="SSF46548">
    <property type="entry name" value="alpha-helical ferredoxin"/>
    <property type="match status" value="1"/>
</dbReference>
<dbReference type="InterPro" id="IPR017896">
    <property type="entry name" value="4Fe4S_Fe-S-bd"/>
</dbReference>
<keyword evidence="4" id="KW-0677">Repeat</keyword>
<dbReference type="InterPro" id="IPR026902">
    <property type="entry name" value="RnfC_N"/>
</dbReference>
<evidence type="ECO:0000259" key="9">
    <source>
        <dbReference type="PROSITE" id="PS51379"/>
    </source>
</evidence>
<keyword evidence="3" id="KW-0479">Metal-binding</keyword>
<dbReference type="InterPro" id="IPR019554">
    <property type="entry name" value="Soluble_ligand-bd"/>
</dbReference>
<evidence type="ECO:0000256" key="4">
    <source>
        <dbReference type="ARBA" id="ARBA00022737"/>
    </source>
</evidence>
<evidence type="ECO:0000256" key="5">
    <source>
        <dbReference type="ARBA" id="ARBA00022967"/>
    </source>
</evidence>
<reference evidence="10 11" key="1">
    <citation type="journal article" date="2011" name="J. Bacteriol.">
        <title>Complete genome sequence of Yersinia enterocolitica subsp. palearctica serogroup O:3.</title>
        <authorList>
            <person name="Batzilla J."/>
            <person name="Hoper D."/>
            <person name="Antonenka U."/>
            <person name="Heesemann J."/>
            <person name="Rakin A."/>
        </authorList>
    </citation>
    <scope>NUCLEOTIDE SEQUENCE [LARGE SCALE GENOMIC DNA]</scope>
    <source>
        <strain evidence="11">DSM 13030 / CIP 106945 / Y11</strain>
    </source>
</reference>
<dbReference type="InterPro" id="IPR037225">
    <property type="entry name" value="Nuo51_FMN-bd_sf"/>
</dbReference>
<dbReference type="Proteomes" id="UP000008084">
    <property type="component" value="Chromosome"/>
</dbReference>
<dbReference type="PANTHER" id="PTHR43034:SF2">
    <property type="entry name" value="ION-TRANSLOCATING OXIDOREDUCTASE COMPLEX SUBUNIT C"/>
    <property type="match status" value="1"/>
</dbReference>
<dbReference type="PANTHER" id="PTHR43034">
    <property type="entry name" value="ION-TRANSLOCATING OXIDOREDUCTASE COMPLEX SUBUNIT C"/>
    <property type="match status" value="1"/>
</dbReference>
<accession>A0A0H3NTA8</accession>
<keyword evidence="1" id="KW-0813">Transport</keyword>
<gene>
    <name evidence="10" type="ordered locus">Y11_16301</name>
</gene>
<dbReference type="RefSeq" id="WP_005157707.1">
    <property type="nucleotide sequence ID" value="NC_017564.1"/>
</dbReference>
<feature type="domain" description="4Fe-4S ferredoxin-type" evidence="9">
    <location>
        <begin position="267"/>
        <end position="296"/>
    </location>
</feature>